<keyword evidence="2" id="KW-1185">Reference proteome</keyword>
<evidence type="ECO:0000313" key="1">
    <source>
        <dbReference type="EMBL" id="AVJ48913.1"/>
    </source>
</evidence>
<protein>
    <submittedName>
        <fullName evidence="1">Uncharacterized protein</fullName>
    </submittedName>
</protein>
<reference evidence="2" key="1">
    <citation type="submission" date="2018-02" db="EMBL/GenBank/DDBJ databases">
        <title>Complete genome of Klebsiella pneumoniae Podoviridae bacteriophage KP8.</title>
        <authorList>
            <person name="Bokovaya O."/>
            <person name="Tikunov A."/>
            <person name="Morozova V."/>
        </authorList>
    </citation>
    <scope>NUCLEOTIDE SEQUENCE [LARGE SCALE GENOMIC DNA]</scope>
</reference>
<dbReference type="Proteomes" id="UP000241488">
    <property type="component" value="Segment"/>
</dbReference>
<sequence length="107" mass="11904">MTTTASVRMTAGTLLGTVNEAATTVADTFGTATKAVGMLNRYVTKMSDKQIIRDKLEMHEFTSKLVEETAMQEAVRQKTILEFCKDEQNGELYASAYDRLTKILSKD</sequence>
<dbReference type="EMBL" id="MG922974">
    <property type="protein sequence ID" value="AVJ48913.1"/>
    <property type="molecule type" value="Genomic_DNA"/>
</dbReference>
<evidence type="ECO:0000313" key="2">
    <source>
        <dbReference type="Proteomes" id="UP000241488"/>
    </source>
</evidence>
<organism evidence="1 2">
    <name type="scientific">Klebsiella phage KP8</name>
    <dbReference type="NCBI Taxonomy" id="2099850"/>
    <lineage>
        <taxon>Viruses</taxon>
        <taxon>Duplodnaviria</taxon>
        <taxon>Heunggongvirae</taxon>
        <taxon>Uroviricota</taxon>
        <taxon>Caudoviricetes</taxon>
        <taxon>Schitoviridae</taxon>
        <taxon>Enquatrovirinae</taxon>
        <taxon>Kaypoctavirus</taxon>
        <taxon>Kaypoctavirus KP8</taxon>
    </lineage>
</organism>
<dbReference type="GeneID" id="55607729"/>
<name>A0A2P1CCG8_9CAUD</name>
<dbReference type="KEGG" id="vg:55607729"/>
<dbReference type="RefSeq" id="YP_009837442.1">
    <property type="nucleotide sequence ID" value="NC_048700.1"/>
</dbReference>
<proteinExistence type="predicted"/>
<accession>A0A2P1CCG8</accession>